<keyword evidence="1" id="KW-0645">Protease</keyword>
<proteinExistence type="predicted"/>
<name>A0A484X440_ECOLX</name>
<dbReference type="EC" id="3.4.15.5" evidence="1"/>
<evidence type="ECO:0000313" key="2">
    <source>
        <dbReference type="Proteomes" id="UP000372890"/>
    </source>
</evidence>
<dbReference type="GO" id="GO:0004180">
    <property type="term" value="F:carboxypeptidase activity"/>
    <property type="evidence" value="ECO:0007669"/>
    <property type="project" value="UniProtKB-KW"/>
</dbReference>
<keyword evidence="1" id="KW-0378">Hydrolase</keyword>
<organism evidence="1 2">
    <name type="scientific">Escherichia coli</name>
    <dbReference type="NCBI Taxonomy" id="562"/>
    <lineage>
        <taxon>Bacteria</taxon>
        <taxon>Pseudomonadati</taxon>
        <taxon>Pseudomonadota</taxon>
        <taxon>Gammaproteobacteria</taxon>
        <taxon>Enterobacterales</taxon>
        <taxon>Enterobacteriaceae</taxon>
        <taxon>Escherichia</taxon>
    </lineage>
</organism>
<gene>
    <name evidence="1" type="primary">dcp_3</name>
    <name evidence="1" type="ORF">NCTC9001_03029</name>
</gene>
<protein>
    <submittedName>
        <fullName evidence="1">Dipeptidyl carboxypeptidase II</fullName>
        <ecNumber evidence="1">3.4.15.5</ecNumber>
    </submittedName>
</protein>
<dbReference type="Proteomes" id="UP000372890">
    <property type="component" value="Unassembled WGS sequence"/>
</dbReference>
<evidence type="ECO:0000313" key="1">
    <source>
        <dbReference type="EMBL" id="VFS18910.1"/>
    </source>
</evidence>
<reference evidence="1 2" key="1">
    <citation type="submission" date="2019-03" db="EMBL/GenBank/DDBJ databases">
        <authorList>
            <consortium name="Pathogen Informatics"/>
        </authorList>
    </citation>
    <scope>NUCLEOTIDE SEQUENCE [LARGE SCALE GENOMIC DNA]</scope>
    <source>
        <strain evidence="1 2">NCTC9001</strain>
    </source>
</reference>
<accession>A0A484X440</accession>
<keyword evidence="1" id="KW-0121">Carboxypeptidase</keyword>
<sequence>MGNFVEQSTLNETHPVIYNVCNYQKPLPVSLRCYSGMM</sequence>
<dbReference type="GO" id="GO:0008241">
    <property type="term" value="F:peptidyl-dipeptidase activity"/>
    <property type="evidence" value="ECO:0007669"/>
    <property type="project" value="UniProtKB-EC"/>
</dbReference>
<dbReference type="AlphaFoldDB" id="A0A484X440"/>
<dbReference type="EMBL" id="CAADIS010000004">
    <property type="protein sequence ID" value="VFS18910.1"/>
    <property type="molecule type" value="Genomic_DNA"/>
</dbReference>